<evidence type="ECO:0000259" key="1">
    <source>
        <dbReference type="Pfam" id="PF13406"/>
    </source>
</evidence>
<dbReference type="SUPFAM" id="SSF53955">
    <property type="entry name" value="Lysozyme-like"/>
    <property type="match status" value="1"/>
</dbReference>
<name>A0ABN6S3C1_9BACT</name>
<reference evidence="2 3" key="1">
    <citation type="submission" date="2022-08" db="EMBL/GenBank/DDBJ databases">
        <title>Genome Sequence of the sulphate-reducing bacterium, Pseudodesulfovibrio sp. SYK.</title>
        <authorList>
            <person name="Kondo R."/>
            <person name="Kataoka T."/>
        </authorList>
    </citation>
    <scope>NUCLEOTIDE SEQUENCE [LARGE SCALE GENOMIC DNA]</scope>
    <source>
        <strain evidence="2 3">SYK</strain>
    </source>
</reference>
<dbReference type="InterPro" id="IPR043426">
    <property type="entry name" value="MltB-like"/>
</dbReference>
<dbReference type="InterPro" id="IPR031304">
    <property type="entry name" value="SLT_2"/>
</dbReference>
<proteinExistence type="predicted"/>
<dbReference type="PANTHER" id="PTHR30163">
    <property type="entry name" value="MEMBRANE-BOUND LYTIC MUREIN TRANSGLYCOSYLASE B"/>
    <property type="match status" value="1"/>
</dbReference>
<gene>
    <name evidence="2" type="ORF">SYK_09070</name>
</gene>
<dbReference type="Proteomes" id="UP001317742">
    <property type="component" value="Chromosome"/>
</dbReference>
<dbReference type="PANTHER" id="PTHR30163:SF8">
    <property type="entry name" value="LYTIC MUREIN TRANSGLYCOSYLASE"/>
    <property type="match status" value="1"/>
</dbReference>
<evidence type="ECO:0000313" key="3">
    <source>
        <dbReference type="Proteomes" id="UP001317742"/>
    </source>
</evidence>
<dbReference type="InterPro" id="IPR023346">
    <property type="entry name" value="Lysozyme-like_dom_sf"/>
</dbReference>
<protein>
    <submittedName>
        <fullName evidence="2">Transglycosylase</fullName>
    </submittedName>
</protein>
<evidence type="ECO:0000313" key="2">
    <source>
        <dbReference type="EMBL" id="BDQ36547.1"/>
    </source>
</evidence>
<dbReference type="CDD" id="cd13399">
    <property type="entry name" value="Slt35-like"/>
    <property type="match status" value="1"/>
</dbReference>
<sequence length="318" mass="35811">MSRWIESDSMNIIRMKRAAFVVALAAVFFCSMFNLAVAEEQELWQPLVKQLVDDGFDQAHMTYLFSSPDLEFSPKIMARKMNSLLNIKLSTKKAGPPKQPEVMVRYLNPILIAGAYAFYRENRAEFAVIEERYGVPGELLTALLLVETRLGMNVGDSNAFTILASMALSRDFSLIKSRITRTDVSDDIMKWLIKRTEQKASWAYTELKALLLYAKGNDQNPLSIPSSMYGAIGQCQFMPTSAEHYGRDGTGDGRVDLFETRDALHSMANFIAEHGWKNSLSPEGKHKVLYRYNHSDSYAMTILSVADKISKTKDLFGG</sequence>
<feature type="domain" description="Transglycosylase SLT" evidence="1">
    <location>
        <begin position="42"/>
        <end position="279"/>
    </location>
</feature>
<keyword evidence="3" id="KW-1185">Reference proteome</keyword>
<dbReference type="EMBL" id="AP026709">
    <property type="protein sequence ID" value="BDQ36547.1"/>
    <property type="molecule type" value="Genomic_DNA"/>
</dbReference>
<accession>A0ABN6S3C1</accession>
<dbReference type="Pfam" id="PF13406">
    <property type="entry name" value="SLT_2"/>
    <property type="match status" value="1"/>
</dbReference>
<dbReference type="Gene3D" id="1.10.8.350">
    <property type="entry name" value="Bacterial muramidase"/>
    <property type="match status" value="1"/>
</dbReference>
<organism evidence="2 3">
    <name type="scientific">Pseudodesulfovibrio nedwellii</name>
    <dbReference type="NCBI Taxonomy" id="2973072"/>
    <lineage>
        <taxon>Bacteria</taxon>
        <taxon>Pseudomonadati</taxon>
        <taxon>Thermodesulfobacteriota</taxon>
        <taxon>Desulfovibrionia</taxon>
        <taxon>Desulfovibrionales</taxon>
        <taxon>Desulfovibrionaceae</taxon>
    </lineage>
</organism>